<gene>
    <name evidence="15" type="ORF">SNOG_13253</name>
</gene>
<dbReference type="VEuPathDB" id="FungiDB:JI435_132530"/>
<dbReference type="InParanoid" id="Q0U4R1"/>
<dbReference type="HOGENOM" id="CLU_007265_3_2_1"/>
<dbReference type="FunFam" id="3.40.50.300:FF:000204">
    <property type="entry name" value="Translation elongation factor Tu"/>
    <property type="match status" value="1"/>
</dbReference>
<dbReference type="GO" id="GO:0006412">
    <property type="term" value="P:translation"/>
    <property type="evidence" value="ECO:0000318"/>
    <property type="project" value="GO_Central"/>
</dbReference>
<keyword evidence="5" id="KW-0251">Elongation factor</keyword>
<dbReference type="GO" id="GO:0005525">
    <property type="term" value="F:GTP binding"/>
    <property type="evidence" value="ECO:0007669"/>
    <property type="project" value="UniProtKB-KW"/>
</dbReference>
<keyword evidence="8" id="KW-0648">Protein biosynthesis</keyword>
<feature type="compositionally biased region" description="Low complexity" evidence="13">
    <location>
        <begin position="253"/>
        <end position="262"/>
    </location>
</feature>
<feature type="domain" description="Tr-type G" evidence="14">
    <location>
        <begin position="387"/>
        <end position="610"/>
    </location>
</feature>
<dbReference type="PRINTS" id="PR00315">
    <property type="entry name" value="ELONGATNFCT"/>
</dbReference>
<dbReference type="GO" id="GO:0002184">
    <property type="term" value="P:cytoplasmic translational termination"/>
    <property type="evidence" value="ECO:0007669"/>
    <property type="project" value="UniProtKB-ARBA"/>
</dbReference>
<feature type="region of interest" description="Disordered" evidence="13">
    <location>
        <begin position="335"/>
        <end position="354"/>
    </location>
</feature>
<comment type="catalytic activity">
    <reaction evidence="10">
        <text>GTP + H2O = GDP + phosphate + H(+)</text>
        <dbReference type="Rhea" id="RHEA:19669"/>
        <dbReference type="ChEBI" id="CHEBI:15377"/>
        <dbReference type="ChEBI" id="CHEBI:15378"/>
        <dbReference type="ChEBI" id="CHEBI:37565"/>
        <dbReference type="ChEBI" id="CHEBI:43474"/>
        <dbReference type="ChEBI" id="CHEBI:58189"/>
    </reaction>
    <physiologicalReaction direction="left-to-right" evidence="10">
        <dbReference type="Rhea" id="RHEA:19670"/>
    </physiologicalReaction>
</comment>
<dbReference type="GO" id="GO:0003924">
    <property type="term" value="F:GTPase activity"/>
    <property type="evidence" value="ECO:0000318"/>
    <property type="project" value="GO_Central"/>
</dbReference>
<dbReference type="InterPro" id="IPR015033">
    <property type="entry name" value="HBS1-like_N"/>
</dbReference>
<dbReference type="FunFam" id="2.40.30.10:FF:000020">
    <property type="entry name" value="Translation elongation factor EF-1"/>
    <property type="match status" value="1"/>
</dbReference>
<organism evidence="15 16">
    <name type="scientific">Phaeosphaeria nodorum (strain SN15 / ATCC MYA-4574 / FGSC 10173)</name>
    <name type="common">Glume blotch fungus</name>
    <name type="synonym">Parastagonospora nodorum</name>
    <dbReference type="NCBI Taxonomy" id="321614"/>
    <lineage>
        <taxon>Eukaryota</taxon>
        <taxon>Fungi</taxon>
        <taxon>Dikarya</taxon>
        <taxon>Ascomycota</taxon>
        <taxon>Pezizomycotina</taxon>
        <taxon>Dothideomycetes</taxon>
        <taxon>Pleosporomycetidae</taxon>
        <taxon>Pleosporales</taxon>
        <taxon>Pleosporineae</taxon>
        <taxon>Phaeosphaeriaceae</taxon>
        <taxon>Parastagonospora</taxon>
    </lineage>
</organism>
<keyword evidence="4" id="KW-0547">Nucleotide-binding</keyword>
<accession>Q0U4R1</accession>
<dbReference type="SUPFAM" id="SSF52540">
    <property type="entry name" value="P-loop containing nucleoside triphosphate hydrolases"/>
    <property type="match status" value="1"/>
</dbReference>
<evidence type="ECO:0000313" key="15">
    <source>
        <dbReference type="EMBL" id="EAT79580.2"/>
    </source>
</evidence>
<evidence type="ECO:0000256" key="10">
    <source>
        <dbReference type="ARBA" id="ARBA00049117"/>
    </source>
</evidence>
<evidence type="ECO:0000256" key="3">
    <source>
        <dbReference type="ARBA" id="ARBA00022490"/>
    </source>
</evidence>
<dbReference type="AlphaFoldDB" id="Q0U4R1"/>
<dbReference type="InterPro" id="IPR004160">
    <property type="entry name" value="Transl_elong_EFTu/EF1A_C"/>
</dbReference>
<evidence type="ECO:0000256" key="13">
    <source>
        <dbReference type="SAM" id="MobiDB-lite"/>
    </source>
</evidence>
<dbReference type="Pfam" id="PF03143">
    <property type="entry name" value="GTP_EFTU_D3"/>
    <property type="match status" value="1"/>
</dbReference>
<dbReference type="Pfam" id="PF03144">
    <property type="entry name" value="GTP_EFTU_D2"/>
    <property type="match status" value="1"/>
</dbReference>
<dbReference type="InterPro" id="IPR009000">
    <property type="entry name" value="Transl_B-barrel_sf"/>
</dbReference>
<evidence type="ECO:0000256" key="1">
    <source>
        <dbReference type="ARBA" id="ARBA00004496"/>
    </source>
</evidence>
<comment type="subunit">
    <text evidence="11">Component of the Dom34-Hbs1 complex, also named Pelota-HBS1L complex, composed of dom34 and hbs1.</text>
</comment>
<dbReference type="GeneID" id="5980378"/>
<evidence type="ECO:0000256" key="2">
    <source>
        <dbReference type="ARBA" id="ARBA00007249"/>
    </source>
</evidence>
<feature type="region of interest" description="Disordered" evidence="13">
    <location>
        <begin position="1"/>
        <end position="38"/>
    </location>
</feature>
<dbReference type="RefSeq" id="XP_001803463.1">
    <property type="nucleotide sequence ID" value="XM_001803411.1"/>
</dbReference>
<dbReference type="GO" id="GO:0005829">
    <property type="term" value="C:cytosol"/>
    <property type="evidence" value="ECO:0007669"/>
    <property type="project" value="GOC"/>
</dbReference>
<comment type="subcellular location">
    <subcellularLocation>
        <location evidence="1">Cytoplasm</location>
    </subcellularLocation>
</comment>
<dbReference type="Gene3D" id="2.40.30.10">
    <property type="entry name" value="Translation factors"/>
    <property type="match status" value="2"/>
</dbReference>
<evidence type="ECO:0000256" key="12">
    <source>
        <dbReference type="ARBA" id="ARBA00074866"/>
    </source>
</evidence>
<dbReference type="Pfam" id="PF08938">
    <property type="entry name" value="HBS1_N"/>
    <property type="match status" value="1"/>
</dbReference>
<protein>
    <recommendedName>
        <fullName evidence="12">Elongation factor 1 alpha-like protein</fullName>
    </recommendedName>
</protein>
<evidence type="ECO:0000256" key="8">
    <source>
        <dbReference type="ARBA" id="ARBA00022917"/>
    </source>
</evidence>
<keyword evidence="7" id="KW-0810">Translation regulation</keyword>
<dbReference type="InterPro" id="IPR050100">
    <property type="entry name" value="TRAFAC_GTPase_members"/>
</dbReference>
<feature type="compositionally biased region" description="Basic residues" evidence="13">
    <location>
        <begin position="239"/>
        <end position="252"/>
    </location>
</feature>
<evidence type="ECO:0000313" key="16">
    <source>
        <dbReference type="Proteomes" id="UP000001055"/>
    </source>
</evidence>
<evidence type="ECO:0000256" key="6">
    <source>
        <dbReference type="ARBA" id="ARBA00022801"/>
    </source>
</evidence>
<sequence length="800" mass="87218">MLRTRDVAYDDDDDVYDDDDYYSEEEAAAGDGMTEDDKEQMRIGTISVREALGEFEAGVSDAQIQESLWHYYYDVGKTVTYLKNKLGGAHTPKETPKKEKVVSKFDQAASAAVEKAPIAAGKYTYAHNSNVQEPACPVSLSPPPNTMPTYDADDFFWDVPWGNVPAHRVGNITVHPPRARIGLLGGSSKLAALAAKRRKEREEAQAASSTSGVGTDAAIAMLDKLSVTGDTAPSLRGGHVPKPRYPARRRSPSPKAETPQNETPEEPEAPKPAVVVERPAERAVASTFASTLCGSSNAAQSVMEAFPIPYTNLKGYSTANAFDTPSPDDVVRAAQAKGAGGTTPKKKKGTSNGDKLADSFGSLVIEESRIKSKNLNVVDEFEKSSPKRIANFVVVGHVDHGKSTLMGRLLYDLKVVDQRSLDKLRKEAETIGKSSFALAWIMDETSEERSRGVTVDIATNYFETEKTRFTILDAPGHKDFIPNMISGSSQADFPVLVIDASTNSFEAGLKGQTKEHILIARSMGMQHIIVAVNKMDTVSWSKPRFDDISKRMKVFLTEASFPEKRITFIPLAGLTGENVVKRVANPAADWYTGETLLEALERIELPERNMQKALRFSVSDVFRGDMRSPLSISGRIDSGTLQVGDIILTLPANETATVKAIEVQDQPVDWAVAGQIPTLHLANIDPVHIRKGDIVCPPNAPVKLVKAFSSKLLAFEHVLPCPVEVFRSTLNSPGGIRTLSAKLNKFTGEIVKKRPRIVKPGEVARVVVVLERELPIEEGMRVVVRERGRTIGAGLMENVA</sequence>
<evidence type="ECO:0000256" key="11">
    <source>
        <dbReference type="ARBA" id="ARBA00063537"/>
    </source>
</evidence>
<dbReference type="CDD" id="cd16267">
    <property type="entry name" value="HBS1-like_II"/>
    <property type="match status" value="1"/>
</dbReference>
<feature type="compositionally biased region" description="Acidic residues" evidence="13">
    <location>
        <begin position="9"/>
        <end position="38"/>
    </location>
</feature>
<dbReference type="Proteomes" id="UP000001055">
    <property type="component" value="Unassembled WGS sequence"/>
</dbReference>
<comment type="similarity">
    <text evidence="2">Belongs to the TRAFAC class translation factor GTPase superfamily. Classic translation factor GTPase family. EF-Tu/EF-1A subfamily.</text>
</comment>
<evidence type="ECO:0000256" key="5">
    <source>
        <dbReference type="ARBA" id="ARBA00022768"/>
    </source>
</evidence>
<dbReference type="KEGG" id="pno:SNOG_13253"/>
<dbReference type="FunCoup" id="Q0U4R1">
    <property type="interactions" value="50"/>
</dbReference>
<evidence type="ECO:0000256" key="7">
    <source>
        <dbReference type="ARBA" id="ARBA00022845"/>
    </source>
</evidence>
<feature type="region of interest" description="Disordered" evidence="13">
    <location>
        <begin position="229"/>
        <end position="273"/>
    </location>
</feature>
<dbReference type="Pfam" id="PF00009">
    <property type="entry name" value="GTP_EFTU"/>
    <property type="match status" value="1"/>
</dbReference>
<dbReference type="SUPFAM" id="SSF50465">
    <property type="entry name" value="EF-Tu/eEF-1alpha/eIF2-gamma C-terminal domain"/>
    <property type="match status" value="1"/>
</dbReference>
<reference evidence="16" key="1">
    <citation type="journal article" date="2007" name="Plant Cell">
        <title>Dothideomycete-plant interactions illuminated by genome sequencing and EST analysis of the wheat pathogen Stagonospora nodorum.</title>
        <authorList>
            <person name="Hane J.K."/>
            <person name="Lowe R.G."/>
            <person name="Solomon P.S."/>
            <person name="Tan K.C."/>
            <person name="Schoch C.L."/>
            <person name="Spatafora J.W."/>
            <person name="Crous P.W."/>
            <person name="Kodira C."/>
            <person name="Birren B.W."/>
            <person name="Galagan J.E."/>
            <person name="Torriani S.F."/>
            <person name="McDonald B.A."/>
            <person name="Oliver R.P."/>
        </authorList>
    </citation>
    <scope>NUCLEOTIDE SEQUENCE [LARGE SCALE GENOMIC DNA]</scope>
    <source>
        <strain evidence="16">SN15 / ATCC MYA-4574 / FGSC 10173</strain>
    </source>
</reference>
<proteinExistence type="inferred from homology"/>
<dbReference type="GO" id="GO:0006417">
    <property type="term" value="P:regulation of translation"/>
    <property type="evidence" value="ECO:0007669"/>
    <property type="project" value="UniProtKB-KW"/>
</dbReference>
<dbReference type="CDD" id="cd01883">
    <property type="entry name" value="EF1_alpha"/>
    <property type="match status" value="1"/>
</dbReference>
<dbReference type="InterPro" id="IPR000795">
    <property type="entry name" value="T_Tr_GTP-bd_dom"/>
</dbReference>
<dbReference type="PROSITE" id="PS51722">
    <property type="entry name" value="G_TR_2"/>
    <property type="match status" value="1"/>
</dbReference>
<feature type="region of interest" description="Disordered" evidence="13">
    <location>
        <begin position="194"/>
        <end position="213"/>
    </location>
</feature>
<name>Q0U4R1_PHANO</name>
<dbReference type="PANTHER" id="PTHR23115">
    <property type="entry name" value="TRANSLATION FACTOR"/>
    <property type="match status" value="1"/>
</dbReference>
<evidence type="ECO:0000259" key="14">
    <source>
        <dbReference type="PROSITE" id="PS51722"/>
    </source>
</evidence>
<dbReference type="SUPFAM" id="SSF50447">
    <property type="entry name" value="Translation proteins"/>
    <property type="match status" value="1"/>
</dbReference>
<dbReference type="GO" id="GO:1990533">
    <property type="term" value="C:Dom34-Hbs1 complex"/>
    <property type="evidence" value="ECO:0007669"/>
    <property type="project" value="UniProtKB-ARBA"/>
</dbReference>
<keyword evidence="9" id="KW-0342">GTP-binding</keyword>
<dbReference type="InterPro" id="IPR009001">
    <property type="entry name" value="Transl_elong_EF1A/Init_IF2_C"/>
</dbReference>
<dbReference type="eggNOG" id="KOG0458">
    <property type="taxonomic scope" value="Eukaryota"/>
</dbReference>
<evidence type="ECO:0000256" key="9">
    <source>
        <dbReference type="ARBA" id="ARBA00023134"/>
    </source>
</evidence>
<dbReference type="InterPro" id="IPR027417">
    <property type="entry name" value="P-loop_NTPase"/>
</dbReference>
<dbReference type="InterPro" id="IPR004161">
    <property type="entry name" value="EFTu-like_2"/>
</dbReference>
<dbReference type="Gene3D" id="3.40.50.300">
    <property type="entry name" value="P-loop containing nucleotide triphosphate hydrolases"/>
    <property type="match status" value="1"/>
</dbReference>
<dbReference type="STRING" id="321614.Q0U4R1"/>
<evidence type="ECO:0000256" key="4">
    <source>
        <dbReference type="ARBA" id="ARBA00022741"/>
    </source>
</evidence>
<dbReference type="GO" id="GO:0003746">
    <property type="term" value="F:translation elongation factor activity"/>
    <property type="evidence" value="ECO:0007669"/>
    <property type="project" value="UniProtKB-KW"/>
</dbReference>
<keyword evidence="3" id="KW-0963">Cytoplasm</keyword>
<dbReference type="EMBL" id="CH445349">
    <property type="protein sequence ID" value="EAT79580.2"/>
    <property type="molecule type" value="Genomic_DNA"/>
</dbReference>
<keyword evidence="6" id="KW-0378">Hydrolase</keyword>